<dbReference type="AlphaFoldDB" id="A0A9R1D3G5"/>
<dbReference type="CDD" id="cd00885">
    <property type="entry name" value="cinA"/>
    <property type="match status" value="1"/>
</dbReference>
<reference evidence="2" key="1">
    <citation type="journal article" date="2023" name="Front. Microbiol.">
        <title>Genomic-based phylogenetic and metabolic analyses of the genus Natronomonas, and description of Natronomonas aquatica sp. nov.</title>
        <authorList>
            <person name="Garcia-Roldan A."/>
            <person name="Duran-Viseras A."/>
            <person name="de la Haba R.R."/>
            <person name="Corral P."/>
            <person name="Sanchez-Porro C."/>
            <person name="Ventosa A."/>
        </authorList>
    </citation>
    <scope>NUCLEOTIDE SEQUENCE</scope>
    <source>
        <strain evidence="2">F2-12</strain>
    </source>
</reference>
<evidence type="ECO:0000313" key="3">
    <source>
        <dbReference type="Proteomes" id="UP001139494"/>
    </source>
</evidence>
<dbReference type="Gene3D" id="3.40.980.10">
    <property type="entry name" value="MoaB/Mog-like domain"/>
    <property type="match status" value="1"/>
</dbReference>
<dbReference type="InterPro" id="IPR036425">
    <property type="entry name" value="MoaB/Mog-like_dom_sf"/>
</dbReference>
<dbReference type="InterPro" id="IPR001453">
    <property type="entry name" value="MoaB/Mog_dom"/>
</dbReference>
<dbReference type="PANTHER" id="PTHR13939:SF0">
    <property type="entry name" value="NMN AMIDOHYDROLASE-LIKE PROTEIN YFAY"/>
    <property type="match status" value="1"/>
</dbReference>
<organism evidence="2 3">
    <name type="scientific">Natronomonas aquatica</name>
    <dbReference type="NCBI Taxonomy" id="2841590"/>
    <lineage>
        <taxon>Archaea</taxon>
        <taxon>Methanobacteriati</taxon>
        <taxon>Methanobacteriota</taxon>
        <taxon>Stenosarchaea group</taxon>
        <taxon>Halobacteria</taxon>
        <taxon>Halobacteriales</taxon>
        <taxon>Natronomonadaceae</taxon>
        <taxon>Natronomonas</taxon>
    </lineage>
</organism>
<accession>A0A9R1D3G5</accession>
<feature type="domain" description="MoaB/Mog" evidence="1">
    <location>
        <begin position="4"/>
        <end position="163"/>
    </location>
</feature>
<evidence type="ECO:0000259" key="1">
    <source>
        <dbReference type="SMART" id="SM00852"/>
    </source>
</evidence>
<dbReference type="PANTHER" id="PTHR13939">
    <property type="entry name" value="NICOTINAMIDE-NUCLEOTIDE AMIDOHYDROLASE PNCC"/>
    <property type="match status" value="1"/>
</dbReference>
<dbReference type="RefSeq" id="WP_256028231.1">
    <property type="nucleotide sequence ID" value="NZ_JAHLKM010000002.1"/>
</dbReference>
<dbReference type="Pfam" id="PF00994">
    <property type="entry name" value="MoCF_biosynth"/>
    <property type="match status" value="1"/>
</dbReference>
<protein>
    <submittedName>
        <fullName evidence="2">Competence/damage-inducible protein A</fullName>
    </submittedName>
</protein>
<dbReference type="EMBL" id="JAHLKM010000002">
    <property type="protein sequence ID" value="MCQ4332309.1"/>
    <property type="molecule type" value="Genomic_DNA"/>
</dbReference>
<proteinExistence type="predicted"/>
<dbReference type="Pfam" id="PF24102">
    <property type="entry name" value="FLAD1_M"/>
    <property type="match status" value="1"/>
</dbReference>
<dbReference type="SMART" id="SM00852">
    <property type="entry name" value="MoCF_biosynth"/>
    <property type="match status" value="1"/>
</dbReference>
<evidence type="ECO:0000313" key="2">
    <source>
        <dbReference type="EMBL" id="MCQ4332309.1"/>
    </source>
</evidence>
<keyword evidence="3" id="KW-1185">Reference proteome</keyword>
<comment type="caution">
    <text evidence="2">The sequence shown here is derived from an EMBL/GenBank/DDBJ whole genome shotgun (WGS) entry which is preliminary data.</text>
</comment>
<sequence>MNVALVSVGDELLTGDTVNTNATWLGEKLDERGVDVERITVVPDRVADIARVTNEYAAEYDAAIVTGGVGPTHDDKTLAGVAAAVGRSLETDEAVLEWLTEEGGYSRDGLTDGTAELPDGSRPLHNTVGVAPGCVVENVYVFPGVPEEMKAMFESVAPEFDGEKRHAEFVVVDEPESALIDRFREIQERFDVKVGSYPGENVRVKIQGTDEAEVGAALSWLRERSDVA</sequence>
<dbReference type="InterPro" id="IPR050101">
    <property type="entry name" value="CinA"/>
</dbReference>
<dbReference type="SUPFAM" id="SSF53218">
    <property type="entry name" value="Molybdenum cofactor biosynthesis proteins"/>
    <property type="match status" value="1"/>
</dbReference>
<name>A0A9R1D3G5_9EURY</name>
<dbReference type="InterPro" id="IPR056596">
    <property type="entry name" value="FLAD1_M"/>
</dbReference>
<gene>
    <name evidence="2" type="ORF">KM295_02155</name>
</gene>
<dbReference type="Proteomes" id="UP001139494">
    <property type="component" value="Unassembled WGS sequence"/>
</dbReference>